<comment type="caution">
    <text evidence="3">The sequence shown here is derived from an EMBL/GenBank/DDBJ whole genome shotgun (WGS) entry which is preliminary data.</text>
</comment>
<feature type="compositionally biased region" description="Basic and acidic residues" evidence="1">
    <location>
        <begin position="542"/>
        <end position="556"/>
    </location>
</feature>
<dbReference type="Proteomes" id="UP000807716">
    <property type="component" value="Unassembled WGS sequence"/>
</dbReference>
<reference evidence="3" key="1">
    <citation type="journal article" date="2020" name="Fungal Divers.">
        <title>Resolving the Mortierellaceae phylogeny through synthesis of multi-gene phylogenetics and phylogenomics.</title>
        <authorList>
            <person name="Vandepol N."/>
            <person name="Liber J."/>
            <person name="Desiro A."/>
            <person name="Na H."/>
            <person name="Kennedy M."/>
            <person name="Barry K."/>
            <person name="Grigoriev I.V."/>
            <person name="Miller A.N."/>
            <person name="O'Donnell K."/>
            <person name="Stajich J.E."/>
            <person name="Bonito G."/>
        </authorList>
    </citation>
    <scope>NUCLEOTIDE SEQUENCE</scope>
    <source>
        <strain evidence="3">BC1065</strain>
    </source>
</reference>
<dbReference type="SUPFAM" id="SSF52047">
    <property type="entry name" value="RNI-like"/>
    <property type="match status" value="1"/>
</dbReference>
<dbReference type="SUPFAM" id="SSF81383">
    <property type="entry name" value="F-box domain"/>
    <property type="match status" value="1"/>
</dbReference>
<evidence type="ECO:0000256" key="1">
    <source>
        <dbReference type="SAM" id="MobiDB-lite"/>
    </source>
</evidence>
<evidence type="ECO:0000259" key="2">
    <source>
        <dbReference type="Pfam" id="PF12937"/>
    </source>
</evidence>
<dbReference type="Pfam" id="PF12937">
    <property type="entry name" value="F-box-like"/>
    <property type="match status" value="1"/>
</dbReference>
<dbReference type="InterPro" id="IPR032675">
    <property type="entry name" value="LRR_dom_sf"/>
</dbReference>
<dbReference type="EMBL" id="JAAAJB010000840">
    <property type="protein sequence ID" value="KAG0250636.1"/>
    <property type="molecule type" value="Genomic_DNA"/>
</dbReference>
<keyword evidence="4" id="KW-1185">Reference proteome</keyword>
<evidence type="ECO:0000313" key="4">
    <source>
        <dbReference type="Proteomes" id="UP000807716"/>
    </source>
</evidence>
<feature type="compositionally biased region" description="Low complexity" evidence="1">
    <location>
        <begin position="564"/>
        <end position="578"/>
    </location>
</feature>
<gene>
    <name evidence="3" type="ORF">DFQ27_009317</name>
</gene>
<feature type="region of interest" description="Disordered" evidence="1">
    <location>
        <begin position="533"/>
        <end position="589"/>
    </location>
</feature>
<name>A0A9P6PQ44_9FUNG</name>
<protein>
    <recommendedName>
        <fullName evidence="2">F-box domain-containing protein</fullName>
    </recommendedName>
</protein>
<dbReference type="Gene3D" id="1.20.1280.50">
    <property type="match status" value="1"/>
</dbReference>
<organism evidence="3 4">
    <name type="scientific">Actinomortierella ambigua</name>
    <dbReference type="NCBI Taxonomy" id="1343610"/>
    <lineage>
        <taxon>Eukaryota</taxon>
        <taxon>Fungi</taxon>
        <taxon>Fungi incertae sedis</taxon>
        <taxon>Mucoromycota</taxon>
        <taxon>Mortierellomycotina</taxon>
        <taxon>Mortierellomycetes</taxon>
        <taxon>Mortierellales</taxon>
        <taxon>Mortierellaceae</taxon>
        <taxon>Actinomortierella</taxon>
    </lineage>
</organism>
<dbReference type="OrthoDB" id="2376665at2759"/>
<dbReference type="InterPro" id="IPR001810">
    <property type="entry name" value="F-box_dom"/>
</dbReference>
<feature type="domain" description="F-box" evidence="2">
    <location>
        <begin position="38"/>
        <end position="71"/>
    </location>
</feature>
<dbReference type="InterPro" id="IPR036047">
    <property type="entry name" value="F-box-like_dom_sf"/>
</dbReference>
<evidence type="ECO:0000313" key="3">
    <source>
        <dbReference type="EMBL" id="KAG0250636.1"/>
    </source>
</evidence>
<dbReference type="Gene3D" id="3.80.10.10">
    <property type="entry name" value="Ribonuclease Inhibitor"/>
    <property type="match status" value="1"/>
</dbReference>
<accession>A0A9P6PQ44</accession>
<dbReference type="AlphaFoldDB" id="A0A9P6PQ44"/>
<sequence length="645" mass="74144">MLQRFLGRSAKAISADSKTQLLKSSRKGQHRALAIDIILCEILSYLSLQERRRVKLVCKRWNQFCDQFWRSSKKWTSSKGYSPECAKELANVYSVQCEFSKYVRATVDPAAWLLFWQTVSQARKRNQVKQLEFCEEVDVDLHVIPILREIAWVTSLRIDANVARKVDIQTILESLPQLRQLDVSGAVLENKGNNTVLPLSRLTHLGLDNCHVTQGFMDELLDCFPRLGSLQLTSIYMVSTSGRGRNPPMDILPMIKRCCPTANPMLDEIFLEASYCYDILRALLEMPQYLQRTTKFRYRIHAQSYWKTFTTVSLEYMTRLEIRGKYWLHDFPVEALHTYLCHDDARHLRELVAPDIFYPDEYLDPNLIQKKQYGTWSSRDLVVLQMGFGPEEADSGDDTKHRQLLTRHIFGFIVSMCPRLTDLWVRCKAVDFSLEGGMCCLTRLERLQTLKIQTVDMPVVTEHDLVWLFHRRAQFSSSSSFLSSPLAGPWRSVGTRKSIGGEITGNSVRTMEKVCRAIEGDFAALRATRPETKPDGISVTIKDNHAYSPDAERGEQQEEDWEGRQGSTSPSSSSWNSRQGGGGGNEGNHLALLQSLTVEYSSERYLGRRKEEEKESIGPVLKRIRPRLETQVYFCTWIERQYNHP</sequence>
<proteinExistence type="predicted"/>